<evidence type="ECO:0000313" key="2">
    <source>
        <dbReference type="EMBL" id="KAK2650275.1"/>
    </source>
</evidence>
<reference evidence="2" key="1">
    <citation type="journal article" date="2023" name="Plant J.">
        <title>Genome sequences and population genomics provide insights into the demographic history, inbreeding, and mutation load of two 'living fossil' tree species of Dipteronia.</title>
        <authorList>
            <person name="Feng Y."/>
            <person name="Comes H.P."/>
            <person name="Chen J."/>
            <person name="Zhu S."/>
            <person name="Lu R."/>
            <person name="Zhang X."/>
            <person name="Li P."/>
            <person name="Qiu J."/>
            <person name="Olsen K.M."/>
            <person name="Qiu Y."/>
        </authorList>
    </citation>
    <scope>NUCLEOTIDE SEQUENCE</scope>
    <source>
        <strain evidence="2">KIB01</strain>
    </source>
</reference>
<keyword evidence="3" id="KW-1185">Reference proteome</keyword>
<dbReference type="SMART" id="SM00517">
    <property type="entry name" value="PolyA"/>
    <property type="match status" value="1"/>
</dbReference>
<evidence type="ECO:0000313" key="3">
    <source>
        <dbReference type="Proteomes" id="UP001280121"/>
    </source>
</evidence>
<dbReference type="InterPro" id="IPR002004">
    <property type="entry name" value="PABP_HYD_C"/>
</dbReference>
<proteinExistence type="predicted"/>
<feature type="domain" description="PABC" evidence="1">
    <location>
        <begin position="49"/>
        <end position="128"/>
    </location>
</feature>
<sequence length="142" mass="16231">MNGKIVASKPLYVARRAISQAQISQMLGRMPHPLMLQRRRRRNIPFMDTGALEPSALANATPENQRKLLGEHLYPLVVDRLKRENATKITCMLLEILDPTKVLHLMESHESLKAIVVKAMELLRNLAHQYHTFLMVNDNIVS</sequence>
<dbReference type="EMBL" id="JANJYI010000005">
    <property type="protein sequence ID" value="KAK2650275.1"/>
    <property type="molecule type" value="Genomic_DNA"/>
</dbReference>
<dbReference type="SUPFAM" id="SSF63570">
    <property type="entry name" value="PABC (PABP) domain"/>
    <property type="match status" value="1"/>
</dbReference>
<gene>
    <name evidence="2" type="ORF">Ddye_017764</name>
</gene>
<dbReference type="InterPro" id="IPR036053">
    <property type="entry name" value="PABP-dom"/>
</dbReference>
<dbReference type="PROSITE" id="PS51309">
    <property type="entry name" value="PABC"/>
    <property type="match status" value="1"/>
</dbReference>
<dbReference type="Gene3D" id="1.10.1900.10">
    <property type="entry name" value="c-terminal domain of poly(a) binding protein"/>
    <property type="match status" value="1"/>
</dbReference>
<protein>
    <recommendedName>
        <fullName evidence="1">PABC domain-containing protein</fullName>
    </recommendedName>
</protein>
<organism evidence="2 3">
    <name type="scientific">Dipteronia dyeriana</name>
    <dbReference type="NCBI Taxonomy" id="168575"/>
    <lineage>
        <taxon>Eukaryota</taxon>
        <taxon>Viridiplantae</taxon>
        <taxon>Streptophyta</taxon>
        <taxon>Embryophyta</taxon>
        <taxon>Tracheophyta</taxon>
        <taxon>Spermatophyta</taxon>
        <taxon>Magnoliopsida</taxon>
        <taxon>eudicotyledons</taxon>
        <taxon>Gunneridae</taxon>
        <taxon>Pentapetalae</taxon>
        <taxon>rosids</taxon>
        <taxon>malvids</taxon>
        <taxon>Sapindales</taxon>
        <taxon>Sapindaceae</taxon>
        <taxon>Hippocastanoideae</taxon>
        <taxon>Acereae</taxon>
        <taxon>Dipteronia</taxon>
    </lineage>
</organism>
<comment type="caution">
    <text evidence="2">The sequence shown here is derived from an EMBL/GenBank/DDBJ whole genome shotgun (WGS) entry which is preliminary data.</text>
</comment>
<dbReference type="GO" id="GO:0003723">
    <property type="term" value="F:RNA binding"/>
    <property type="evidence" value="ECO:0007669"/>
    <property type="project" value="InterPro"/>
</dbReference>
<name>A0AAD9UA99_9ROSI</name>
<dbReference type="Pfam" id="PF00658">
    <property type="entry name" value="MLLE"/>
    <property type="match status" value="1"/>
</dbReference>
<evidence type="ECO:0000259" key="1">
    <source>
        <dbReference type="PROSITE" id="PS51309"/>
    </source>
</evidence>
<accession>A0AAD9UA99</accession>
<dbReference type="AlphaFoldDB" id="A0AAD9UA99"/>
<dbReference type="Proteomes" id="UP001280121">
    <property type="component" value="Unassembled WGS sequence"/>
</dbReference>